<reference evidence="2" key="2">
    <citation type="submission" date="2015-01" db="EMBL/GenBank/DDBJ databases">
        <title>Evolutionary Origins and Diversification of the Mycorrhizal Mutualists.</title>
        <authorList>
            <consortium name="DOE Joint Genome Institute"/>
            <consortium name="Mycorrhizal Genomics Consortium"/>
            <person name="Kohler A."/>
            <person name="Kuo A."/>
            <person name="Nagy L.G."/>
            <person name="Floudas D."/>
            <person name="Copeland A."/>
            <person name="Barry K.W."/>
            <person name="Cichocki N."/>
            <person name="Veneault-Fourrey C."/>
            <person name="LaButti K."/>
            <person name="Lindquist E.A."/>
            <person name="Lipzen A."/>
            <person name="Lundell T."/>
            <person name="Morin E."/>
            <person name="Murat C."/>
            <person name="Riley R."/>
            <person name="Ohm R."/>
            <person name="Sun H."/>
            <person name="Tunlid A."/>
            <person name="Henrissat B."/>
            <person name="Grigoriev I.V."/>
            <person name="Hibbett D.S."/>
            <person name="Martin F."/>
        </authorList>
    </citation>
    <scope>NUCLEOTIDE SEQUENCE [LARGE SCALE GENOMIC DNA]</scope>
    <source>
        <strain evidence="2">MUT 4182</strain>
    </source>
</reference>
<protein>
    <submittedName>
        <fullName evidence="1">Uncharacterized protein</fullName>
    </submittedName>
</protein>
<reference evidence="1 2" key="1">
    <citation type="submission" date="2014-04" db="EMBL/GenBank/DDBJ databases">
        <authorList>
            <consortium name="DOE Joint Genome Institute"/>
            <person name="Kuo A."/>
            <person name="Girlanda M."/>
            <person name="Perotto S."/>
            <person name="Kohler A."/>
            <person name="Nagy L.G."/>
            <person name="Floudas D."/>
            <person name="Copeland A."/>
            <person name="Barry K.W."/>
            <person name="Cichocki N."/>
            <person name="Veneault-Fourrey C."/>
            <person name="LaButti K."/>
            <person name="Lindquist E.A."/>
            <person name="Lipzen A."/>
            <person name="Lundell T."/>
            <person name="Morin E."/>
            <person name="Murat C."/>
            <person name="Sun H."/>
            <person name="Tunlid A."/>
            <person name="Henrissat B."/>
            <person name="Grigoriev I.V."/>
            <person name="Hibbett D.S."/>
            <person name="Martin F."/>
            <person name="Nordberg H.P."/>
            <person name="Cantor M.N."/>
            <person name="Hua S.X."/>
        </authorList>
    </citation>
    <scope>NUCLEOTIDE SEQUENCE [LARGE SCALE GENOMIC DNA]</scope>
    <source>
        <strain evidence="1 2">MUT 4182</strain>
    </source>
</reference>
<organism evidence="1 2">
    <name type="scientific">Tulasnella calospora MUT 4182</name>
    <dbReference type="NCBI Taxonomy" id="1051891"/>
    <lineage>
        <taxon>Eukaryota</taxon>
        <taxon>Fungi</taxon>
        <taxon>Dikarya</taxon>
        <taxon>Basidiomycota</taxon>
        <taxon>Agaricomycotina</taxon>
        <taxon>Agaricomycetes</taxon>
        <taxon>Cantharellales</taxon>
        <taxon>Tulasnellaceae</taxon>
        <taxon>Tulasnella</taxon>
    </lineage>
</organism>
<evidence type="ECO:0000313" key="2">
    <source>
        <dbReference type="Proteomes" id="UP000054248"/>
    </source>
</evidence>
<gene>
    <name evidence="1" type="ORF">M407DRAFT_19726</name>
</gene>
<dbReference type="EMBL" id="KN822964">
    <property type="protein sequence ID" value="KIO31350.1"/>
    <property type="molecule type" value="Genomic_DNA"/>
</dbReference>
<evidence type="ECO:0000313" key="1">
    <source>
        <dbReference type="EMBL" id="KIO31350.1"/>
    </source>
</evidence>
<sequence length="111" mass="12691">MRAARNDNDGHSGVLPTQSTTLLSRHVWKDFVYSPSQRLDYHTDIAISASTVWPTSLQTVFDVLTESTSLEYFFHRPRSQEEVKNTRLQEKVSPEPSAQNSRIDMKLAILL</sequence>
<accession>A0A0C3QHL9</accession>
<name>A0A0C3QHL9_9AGAM</name>
<dbReference type="AlphaFoldDB" id="A0A0C3QHL9"/>
<dbReference type="HOGENOM" id="CLU_2160260_0_0_1"/>
<dbReference type="Proteomes" id="UP000054248">
    <property type="component" value="Unassembled WGS sequence"/>
</dbReference>
<proteinExistence type="predicted"/>
<keyword evidence="2" id="KW-1185">Reference proteome</keyword>